<protein>
    <submittedName>
        <fullName evidence="1">Uncharacterized protein</fullName>
    </submittedName>
</protein>
<comment type="caution">
    <text evidence="1">The sequence shown here is derived from an EMBL/GenBank/DDBJ whole genome shotgun (WGS) entry which is preliminary data.</text>
</comment>
<sequence length="96" mass="11324">MKSFSQKKCKFFTMITNDLCVEMTQRHIQNRYGNLRNAAKVVAAKRGWSMVTFKNWLYGKNAPRMQDLITLMADCPELEKEIMDMVKETRKCLQQL</sequence>
<accession>A0A9W4XIZ7</accession>
<evidence type="ECO:0000313" key="4">
    <source>
        <dbReference type="Proteomes" id="UP001154259"/>
    </source>
</evidence>
<evidence type="ECO:0000313" key="3">
    <source>
        <dbReference type="Proteomes" id="UP001154255"/>
    </source>
</evidence>
<dbReference type="Proteomes" id="UP001154259">
    <property type="component" value="Unassembled WGS sequence"/>
</dbReference>
<dbReference type="EMBL" id="CAMXCM010000021">
    <property type="protein sequence ID" value="CAI3960668.1"/>
    <property type="molecule type" value="Genomic_DNA"/>
</dbReference>
<dbReference type="AlphaFoldDB" id="A0A9W4XIZ7"/>
<evidence type="ECO:0000313" key="2">
    <source>
        <dbReference type="EMBL" id="CAI3962093.1"/>
    </source>
</evidence>
<keyword evidence="4" id="KW-1185">Reference proteome</keyword>
<dbReference type="Proteomes" id="UP001154255">
    <property type="component" value="Unassembled WGS sequence"/>
</dbReference>
<name>A0A9W4XIZ7_9PROT</name>
<reference evidence="1" key="1">
    <citation type="submission" date="2022-10" db="EMBL/GenBank/DDBJ databases">
        <authorList>
            <person name="Botero Cardona J."/>
        </authorList>
    </citation>
    <scope>NUCLEOTIDE SEQUENCE</scope>
    <source>
        <strain evidence="1">LMG 31819</strain>
        <strain evidence="2">R-53529</strain>
    </source>
</reference>
<evidence type="ECO:0000313" key="1">
    <source>
        <dbReference type="EMBL" id="CAI3960668.1"/>
    </source>
</evidence>
<organism evidence="1 3">
    <name type="scientific">Commensalibacter communis</name>
    <dbReference type="NCBI Taxonomy" id="2972786"/>
    <lineage>
        <taxon>Bacteria</taxon>
        <taxon>Pseudomonadati</taxon>
        <taxon>Pseudomonadota</taxon>
        <taxon>Alphaproteobacteria</taxon>
        <taxon>Acetobacterales</taxon>
        <taxon>Acetobacteraceae</taxon>
    </lineage>
</organism>
<gene>
    <name evidence="2" type="ORF">R53529_LOCUS2429</name>
    <name evidence="1" type="ORF">R53530_LOCUS2423</name>
</gene>
<proteinExistence type="predicted"/>
<dbReference type="EMBL" id="CAMXCS010000023">
    <property type="protein sequence ID" value="CAI3962093.1"/>
    <property type="molecule type" value="Genomic_DNA"/>
</dbReference>
<dbReference type="RefSeq" id="WP_271790819.1">
    <property type="nucleotide sequence ID" value="NZ_CAMXCM010000021.1"/>
</dbReference>